<name>A0AAV8CK25_9POAL</name>
<dbReference type="PANTHER" id="PTHR21551">
    <property type="entry name" value="TOPOISOMERASE II-ASSOCIATED PROTEIN PAT1"/>
    <property type="match status" value="1"/>
</dbReference>
<feature type="region of interest" description="Disordered" evidence="3">
    <location>
        <begin position="390"/>
        <end position="445"/>
    </location>
</feature>
<dbReference type="EMBL" id="JAMFTS010000005">
    <property type="protein sequence ID" value="KAJ4754592.1"/>
    <property type="molecule type" value="Genomic_DNA"/>
</dbReference>
<proteinExistence type="predicted"/>
<dbReference type="GO" id="GO:0003723">
    <property type="term" value="F:RNA binding"/>
    <property type="evidence" value="ECO:0007669"/>
    <property type="project" value="TreeGrafter"/>
</dbReference>
<dbReference type="GO" id="GO:0000290">
    <property type="term" value="P:deadenylation-dependent decapping of nuclear-transcribed mRNA"/>
    <property type="evidence" value="ECO:0007669"/>
    <property type="project" value="InterPro"/>
</dbReference>
<feature type="compositionally biased region" description="Basic residues" evidence="3">
    <location>
        <begin position="300"/>
        <end position="311"/>
    </location>
</feature>
<gene>
    <name evidence="4" type="ORF">LUZ62_088997</name>
</gene>
<feature type="compositionally biased region" description="Low complexity" evidence="3">
    <location>
        <begin position="391"/>
        <end position="404"/>
    </location>
</feature>
<feature type="compositionally biased region" description="Low complexity" evidence="3">
    <location>
        <begin position="188"/>
        <end position="199"/>
    </location>
</feature>
<dbReference type="GO" id="GO:0000932">
    <property type="term" value="C:P-body"/>
    <property type="evidence" value="ECO:0007669"/>
    <property type="project" value="UniProtKB-SubCell"/>
</dbReference>
<feature type="compositionally biased region" description="Polar residues" evidence="3">
    <location>
        <begin position="200"/>
        <end position="212"/>
    </location>
</feature>
<protein>
    <submittedName>
        <fullName evidence="4">Topoisomerase II-associated protein PAT1</fullName>
    </submittedName>
</protein>
<sequence>MGSMRGLEEPSVFDPSASSSSDNAYFDAPRYEFFGKGAVEEVVLGGFEDENEAVDPRFGGPNDTEYRFPSLGDKDEADVLSSLADIDDLASTFAKLNRTVSGNRNAGVIGDRRSVSMESSSTTDWTADPEFHNWMNQQLLDGDNLQDNKRWWSQPDPSTRDSKPLHRTSSYPLQPLAHHHSAEPIPIPKSRSSSSYPHPNQLTRHSSIPSLNSGPHFPPSGSSPYSGSQLSLAGYSHGLPFGSNIPYSPSNLYHPNLRDPMPPMLFSQKHMLNHLQMQAPLYPAHLASLMPELREQRPRPSPRGKHHHHMRLSNASQNSESNSQKADSMPRLQFRSKYMSSEEVESILKMQHAGTHNNDPYTDDYYHQACIAKRSLGVYNSRQRFCPVTIKDSSSSKSRSSNSDSHGHLQVDSLGRVSFSSIRRPRPLLEPDQPDGGPHGQKFPKPLEEEVPLAARITIEDGFSLLLEVDDIDRLLQNNLPQDGGFQLRRRRQVLLEGLAASLELVDPLSPAKPGNPAGLSPKDDLVFLRLVSLPKGRKLLSRYLQLLIPGSELARLVCMAICRHLRFLFGGLPSEISAAETTTKLAKTVSLAVRHMELSSLSACLAAVVCSSEQPPLRPIGSSAGDGASVIIKSVLERATDLLTNPHTSSICTIQNRAFWQASFDAFFKLLTKYCLGKYESILQMLYLHGSGTAVIGSDMARAISREMPAELLRASVPHTNEQQREMLWDFAQRVMPVTGFRPDGPGNGHATSESVPG</sequence>
<feature type="compositionally biased region" description="Low complexity" evidence="3">
    <location>
        <begin position="213"/>
        <end position="228"/>
    </location>
</feature>
<evidence type="ECO:0000256" key="2">
    <source>
        <dbReference type="ARBA" id="ARBA00022490"/>
    </source>
</evidence>
<feature type="region of interest" description="Disordered" evidence="3">
    <location>
        <begin position="1"/>
        <end position="22"/>
    </location>
</feature>
<evidence type="ECO:0000313" key="5">
    <source>
        <dbReference type="Proteomes" id="UP001140206"/>
    </source>
</evidence>
<keyword evidence="2" id="KW-0963">Cytoplasm</keyword>
<organism evidence="4 5">
    <name type="scientific">Rhynchospora pubera</name>
    <dbReference type="NCBI Taxonomy" id="906938"/>
    <lineage>
        <taxon>Eukaryota</taxon>
        <taxon>Viridiplantae</taxon>
        <taxon>Streptophyta</taxon>
        <taxon>Embryophyta</taxon>
        <taxon>Tracheophyta</taxon>
        <taxon>Spermatophyta</taxon>
        <taxon>Magnoliopsida</taxon>
        <taxon>Liliopsida</taxon>
        <taxon>Poales</taxon>
        <taxon>Cyperaceae</taxon>
        <taxon>Cyperoideae</taxon>
        <taxon>Rhynchosporeae</taxon>
        <taxon>Rhynchospora</taxon>
    </lineage>
</organism>
<dbReference type="PANTHER" id="PTHR21551:SF0">
    <property type="entry name" value="PROTEIN ASSOCIATED WITH TOPO II RELATED-1, ISOFORM A"/>
    <property type="match status" value="1"/>
</dbReference>
<feature type="region of interest" description="Disordered" evidence="3">
    <location>
        <begin position="146"/>
        <end position="228"/>
    </location>
</feature>
<feature type="compositionally biased region" description="Low complexity" evidence="3">
    <location>
        <begin position="313"/>
        <end position="324"/>
    </location>
</feature>
<comment type="caution">
    <text evidence="4">The sequence shown here is derived from an EMBL/GenBank/DDBJ whole genome shotgun (WGS) entry which is preliminary data.</text>
</comment>
<evidence type="ECO:0000256" key="1">
    <source>
        <dbReference type="ARBA" id="ARBA00004201"/>
    </source>
</evidence>
<dbReference type="AlphaFoldDB" id="A0AAV8CK25"/>
<evidence type="ECO:0000313" key="4">
    <source>
        <dbReference type="EMBL" id="KAJ4754592.1"/>
    </source>
</evidence>
<dbReference type="Proteomes" id="UP001140206">
    <property type="component" value="Chromosome 5"/>
</dbReference>
<reference evidence="4" key="1">
    <citation type="submission" date="2022-08" db="EMBL/GenBank/DDBJ databases">
        <authorList>
            <person name="Marques A."/>
        </authorList>
    </citation>
    <scope>NUCLEOTIDE SEQUENCE</scope>
    <source>
        <strain evidence="4">RhyPub2mFocal</strain>
        <tissue evidence="4">Leaves</tissue>
    </source>
</reference>
<feature type="region of interest" description="Disordered" evidence="3">
    <location>
        <begin position="294"/>
        <end position="330"/>
    </location>
</feature>
<keyword evidence="5" id="KW-1185">Reference proteome</keyword>
<accession>A0AAV8CK25</accession>
<comment type="subcellular location">
    <subcellularLocation>
        <location evidence="1">Cytoplasm</location>
        <location evidence="1">P-body</location>
    </subcellularLocation>
</comment>
<evidence type="ECO:0000256" key="3">
    <source>
        <dbReference type="SAM" id="MobiDB-lite"/>
    </source>
</evidence>
<dbReference type="GO" id="GO:0033962">
    <property type="term" value="P:P-body assembly"/>
    <property type="evidence" value="ECO:0007669"/>
    <property type="project" value="TreeGrafter"/>
</dbReference>
<dbReference type="InterPro" id="IPR039900">
    <property type="entry name" value="Pat1-like"/>
</dbReference>